<sequence length="79" mass="8361">MTASRQLLKTSCAIVSALIIAYHRLVGDGSTAENLVVEAAQLYGDVVLEMSDDSAKGPSHHRQAAGLQVLFPGCPYFLG</sequence>
<name>A0A4U6X7X3_9PEZI</name>
<dbReference type="OrthoDB" id="329835at2759"/>
<dbReference type="AlphaFoldDB" id="A0A4U6X7X3"/>
<dbReference type="EMBL" id="PJEX01000293">
    <property type="protein sequence ID" value="TKW51610.1"/>
    <property type="molecule type" value="Genomic_DNA"/>
</dbReference>
<keyword evidence="2" id="KW-1185">Reference proteome</keyword>
<accession>A0A4U6X7X3</accession>
<evidence type="ECO:0000313" key="2">
    <source>
        <dbReference type="Proteomes" id="UP000310108"/>
    </source>
</evidence>
<evidence type="ECO:0000313" key="1">
    <source>
        <dbReference type="EMBL" id="TKW51610.1"/>
    </source>
</evidence>
<organism evidence="1 2">
    <name type="scientific">Colletotrichum tanaceti</name>
    <dbReference type="NCBI Taxonomy" id="1306861"/>
    <lineage>
        <taxon>Eukaryota</taxon>
        <taxon>Fungi</taxon>
        <taxon>Dikarya</taxon>
        <taxon>Ascomycota</taxon>
        <taxon>Pezizomycotina</taxon>
        <taxon>Sordariomycetes</taxon>
        <taxon>Hypocreomycetidae</taxon>
        <taxon>Glomerellales</taxon>
        <taxon>Glomerellaceae</taxon>
        <taxon>Colletotrichum</taxon>
        <taxon>Colletotrichum destructivum species complex</taxon>
    </lineage>
</organism>
<comment type="caution">
    <text evidence="1">The sequence shown here is derived from an EMBL/GenBank/DDBJ whole genome shotgun (WGS) entry which is preliminary data.</text>
</comment>
<gene>
    <name evidence="1" type="ORF">CTA1_3612</name>
</gene>
<proteinExistence type="predicted"/>
<protein>
    <submittedName>
        <fullName evidence="1">Uncharacterized protein</fullName>
    </submittedName>
</protein>
<dbReference type="Proteomes" id="UP000310108">
    <property type="component" value="Unassembled WGS sequence"/>
</dbReference>
<reference evidence="1 2" key="1">
    <citation type="journal article" date="2019" name="PLoS ONE">
        <title>Comparative genome analysis indicates high evolutionary potential of pathogenicity genes in Colletotrichum tanaceti.</title>
        <authorList>
            <person name="Lelwala R.V."/>
            <person name="Korhonen P.K."/>
            <person name="Young N.D."/>
            <person name="Scott J.B."/>
            <person name="Ades P.A."/>
            <person name="Gasser R.B."/>
            <person name="Taylor P.W.J."/>
        </authorList>
    </citation>
    <scope>NUCLEOTIDE SEQUENCE [LARGE SCALE GENOMIC DNA]</scope>
    <source>
        <strain evidence="1">BRIP57314</strain>
    </source>
</reference>